<dbReference type="Pfam" id="PF21694">
    <property type="entry name" value="DNA_pol3_delta_C"/>
    <property type="match status" value="1"/>
</dbReference>
<keyword evidence="1" id="KW-0808">Transferase</keyword>
<dbReference type="Proteomes" id="UP000214973">
    <property type="component" value="Chromosome 1"/>
</dbReference>
<protein>
    <submittedName>
        <fullName evidence="7">DNA polymerase III subunit delta</fullName>
    </submittedName>
</protein>
<gene>
    <name evidence="7" type="ORF">SAMEA44547418_00976</name>
</gene>
<dbReference type="NCBIfam" id="TIGR01128">
    <property type="entry name" value="holA"/>
    <property type="match status" value="1"/>
</dbReference>
<keyword evidence="2" id="KW-0548">Nucleotidyltransferase</keyword>
<evidence type="ECO:0000256" key="2">
    <source>
        <dbReference type="ARBA" id="ARBA00022695"/>
    </source>
</evidence>
<accession>A0A239Z228</accession>
<dbReference type="Pfam" id="PF06144">
    <property type="entry name" value="DNA_pol3_delta"/>
    <property type="match status" value="1"/>
</dbReference>
<dbReference type="GO" id="GO:0003887">
    <property type="term" value="F:DNA-directed DNA polymerase activity"/>
    <property type="evidence" value="ECO:0007669"/>
    <property type="project" value="UniProtKB-KW"/>
</dbReference>
<evidence type="ECO:0000256" key="4">
    <source>
        <dbReference type="ARBA" id="ARBA00022932"/>
    </source>
</evidence>
<dbReference type="InterPro" id="IPR010372">
    <property type="entry name" value="DNA_pol3_delta_N"/>
</dbReference>
<dbReference type="GO" id="GO:0003677">
    <property type="term" value="F:DNA binding"/>
    <property type="evidence" value="ECO:0007669"/>
    <property type="project" value="InterPro"/>
</dbReference>
<evidence type="ECO:0000313" key="8">
    <source>
        <dbReference type="Proteomes" id="UP000214973"/>
    </source>
</evidence>
<evidence type="ECO:0000259" key="5">
    <source>
        <dbReference type="Pfam" id="PF06144"/>
    </source>
</evidence>
<keyword evidence="4" id="KW-0239">DNA-directed DNA polymerase</keyword>
<dbReference type="RefSeq" id="WP_095065942.1">
    <property type="nucleotide sequence ID" value="NZ_LT906470.1"/>
</dbReference>
<dbReference type="EMBL" id="LT906470">
    <property type="protein sequence ID" value="SNV65471.1"/>
    <property type="molecule type" value="Genomic_DNA"/>
</dbReference>
<dbReference type="PANTHER" id="PTHR34388">
    <property type="entry name" value="DNA POLYMERASE III SUBUNIT DELTA"/>
    <property type="match status" value="1"/>
</dbReference>
<dbReference type="SUPFAM" id="SSF52540">
    <property type="entry name" value="P-loop containing nucleoside triphosphate hydrolases"/>
    <property type="match status" value="1"/>
</dbReference>
<dbReference type="Gene3D" id="1.20.272.10">
    <property type="match status" value="1"/>
</dbReference>
<dbReference type="AlphaFoldDB" id="A0A239Z228"/>
<evidence type="ECO:0000259" key="6">
    <source>
        <dbReference type="Pfam" id="PF21694"/>
    </source>
</evidence>
<dbReference type="KEGG" id="vrm:44547418_00976"/>
<dbReference type="InterPro" id="IPR027417">
    <property type="entry name" value="P-loop_NTPase"/>
</dbReference>
<proteinExistence type="predicted"/>
<feature type="domain" description="DNA polymerase III delta N-terminal" evidence="5">
    <location>
        <begin position="5"/>
        <end position="111"/>
    </location>
</feature>
<keyword evidence="3" id="KW-0235">DNA replication</keyword>
<dbReference type="GO" id="GO:0009360">
    <property type="term" value="C:DNA polymerase III complex"/>
    <property type="evidence" value="ECO:0007669"/>
    <property type="project" value="InterPro"/>
</dbReference>
<dbReference type="GO" id="GO:0006261">
    <property type="term" value="P:DNA-templated DNA replication"/>
    <property type="evidence" value="ECO:0007669"/>
    <property type="project" value="TreeGrafter"/>
</dbReference>
<dbReference type="InterPro" id="IPR005790">
    <property type="entry name" value="DNA_polIII_delta"/>
</dbReference>
<feature type="domain" description="DNA polymerase III delta subunit-like C-terminal" evidence="6">
    <location>
        <begin position="198"/>
        <end position="301"/>
    </location>
</feature>
<sequence>MAQIYLIYGDEPQLIEEEKQKFLATYPDLPVVVLDDEAGPQKISEQLCEDSLFGDQKVFCLVNLPIIRKSGKNSDAWTPLYELLIDYKGDNPIVLIYHDMIDKRIKQNKEILERISNHQCKRLEGADLVMWIHQYCTSQGFKLTPDAQEYVSHLIELWQNVPVSFMRTEFDRYFLQITGERVITEKFLEENSSDYGAKNIFAFKEALLKRDVNTLLELFPFMFSYKELDRAMSYIEGQLRLQLLVSECRQAGMSVKAVENLCKDNNSSFKPYPIKLAYEASSRISIKALRALLKGLYEIILDSRSSKGDIWRFRDLCMTYCGYKG</sequence>
<evidence type="ECO:0000256" key="1">
    <source>
        <dbReference type="ARBA" id="ARBA00022679"/>
    </source>
</evidence>
<name>A0A239Z228_9FIRM</name>
<keyword evidence="8" id="KW-1185">Reference proteome</keyword>
<evidence type="ECO:0000313" key="7">
    <source>
        <dbReference type="EMBL" id="SNV65471.1"/>
    </source>
</evidence>
<dbReference type="InterPro" id="IPR048466">
    <property type="entry name" value="DNA_pol3_delta-like_C"/>
</dbReference>
<dbReference type="PANTHER" id="PTHR34388:SF1">
    <property type="entry name" value="DNA POLYMERASE III SUBUNIT DELTA"/>
    <property type="match status" value="1"/>
</dbReference>
<dbReference type="Gene3D" id="3.40.50.300">
    <property type="entry name" value="P-loop containing nucleotide triphosphate hydrolases"/>
    <property type="match status" value="1"/>
</dbReference>
<reference evidence="7 8" key="1">
    <citation type="submission" date="2017-06" db="EMBL/GenBank/DDBJ databases">
        <authorList>
            <consortium name="Pathogen Informatics"/>
        </authorList>
    </citation>
    <scope>NUCLEOTIDE SEQUENCE [LARGE SCALE GENOMIC DNA]</scope>
    <source>
        <strain evidence="7 8">NCTC12018</strain>
    </source>
</reference>
<organism evidence="7 8">
    <name type="scientific">Veillonella rodentium</name>
    <dbReference type="NCBI Taxonomy" id="248315"/>
    <lineage>
        <taxon>Bacteria</taxon>
        <taxon>Bacillati</taxon>
        <taxon>Bacillota</taxon>
        <taxon>Negativicutes</taxon>
        <taxon>Veillonellales</taxon>
        <taxon>Veillonellaceae</taxon>
        <taxon>Veillonella</taxon>
    </lineage>
</organism>
<evidence type="ECO:0000256" key="3">
    <source>
        <dbReference type="ARBA" id="ARBA00022705"/>
    </source>
</evidence>